<evidence type="ECO:0000313" key="2">
    <source>
        <dbReference type="Proteomes" id="UP000001635"/>
    </source>
</evidence>
<keyword evidence="2" id="KW-1185">Reference proteome</keyword>
<gene>
    <name evidence="1" type="ordered locus">Cycma_4838</name>
</gene>
<dbReference type="Pfam" id="PF12487">
    <property type="entry name" value="DUF3703"/>
    <property type="match status" value="1"/>
</dbReference>
<dbReference type="STRING" id="880070.Cycma_4838"/>
<evidence type="ECO:0008006" key="3">
    <source>
        <dbReference type="Google" id="ProtNLM"/>
    </source>
</evidence>
<dbReference type="EMBL" id="CP002955">
    <property type="protein sequence ID" value="AEL28523.1"/>
    <property type="molecule type" value="Genomic_DNA"/>
</dbReference>
<proteinExistence type="predicted"/>
<organism evidence="1 2">
    <name type="scientific">Cyclobacterium marinum (strain ATCC 25205 / DSM 745 / LMG 13164 / NCIMB 1802)</name>
    <name type="common">Flectobacillus marinus</name>
    <dbReference type="NCBI Taxonomy" id="880070"/>
    <lineage>
        <taxon>Bacteria</taxon>
        <taxon>Pseudomonadati</taxon>
        <taxon>Bacteroidota</taxon>
        <taxon>Cytophagia</taxon>
        <taxon>Cytophagales</taxon>
        <taxon>Cyclobacteriaceae</taxon>
        <taxon>Cyclobacterium</taxon>
    </lineage>
</organism>
<dbReference type="AlphaFoldDB" id="G0J6K8"/>
<dbReference type="HOGENOM" id="CLU_144767_0_0_10"/>
<dbReference type="eggNOG" id="COG0671">
    <property type="taxonomic scope" value="Bacteria"/>
</dbReference>
<accession>G0J6K8</accession>
<sequence>MYDMKFYTSMPSDLAPYFNEALESYRMEFAAGHLGKAWKHLENAHIIGQRYPYSHSSVHWKMLLFGIRIKSKKEIIGQIPRLVFGGVKSFVGKVPLGNPGGANVPALKSFPIEKSLQEIFKKSGVNL</sequence>
<dbReference type="Proteomes" id="UP000001635">
    <property type="component" value="Chromosome"/>
</dbReference>
<evidence type="ECO:0000313" key="1">
    <source>
        <dbReference type="EMBL" id="AEL28523.1"/>
    </source>
</evidence>
<dbReference type="KEGG" id="cmr:Cycma_4838"/>
<reference evidence="2" key="1">
    <citation type="submission" date="2011-07" db="EMBL/GenBank/DDBJ databases">
        <title>The complete genome of Cyclobacterium marinum DSM 745.</title>
        <authorList>
            <person name="Lucas S."/>
            <person name="Han J."/>
            <person name="Lapidus A."/>
            <person name="Bruce D."/>
            <person name="Goodwin L."/>
            <person name="Pitluck S."/>
            <person name="Peters L."/>
            <person name="Kyrpides N."/>
            <person name="Mavromatis K."/>
            <person name="Ivanova N."/>
            <person name="Ovchinnikova G."/>
            <person name="Chertkov O."/>
            <person name="Detter J.C."/>
            <person name="Tapia R."/>
            <person name="Han C."/>
            <person name="Land M."/>
            <person name="Hauser L."/>
            <person name="Markowitz V."/>
            <person name="Cheng J.-F."/>
            <person name="Hugenholtz P."/>
            <person name="Woyke T."/>
            <person name="Wu D."/>
            <person name="Tindall B."/>
            <person name="Schuetze A."/>
            <person name="Brambilla E."/>
            <person name="Klenk H.-P."/>
            <person name="Eisen J.A."/>
        </authorList>
    </citation>
    <scope>NUCLEOTIDE SEQUENCE [LARGE SCALE GENOMIC DNA]</scope>
    <source>
        <strain evidence="2">ATCC 25205 / DSM 745 / LMG 13164 / NCIMB 1802</strain>
    </source>
</reference>
<protein>
    <recommendedName>
        <fullName evidence="3">DUF3703 domain-containing protein</fullName>
    </recommendedName>
</protein>
<name>G0J6K8_CYCMS</name>
<dbReference type="InterPro" id="IPR022172">
    <property type="entry name" value="DUF3703"/>
</dbReference>